<dbReference type="Gene3D" id="1.10.287.470">
    <property type="entry name" value="Helix hairpin bin"/>
    <property type="match status" value="2"/>
</dbReference>
<dbReference type="AlphaFoldDB" id="A0A2T4I4F7"/>
<dbReference type="InterPro" id="IPR050739">
    <property type="entry name" value="MFP"/>
</dbReference>
<evidence type="ECO:0000256" key="8">
    <source>
        <dbReference type="ARBA" id="ARBA00023136"/>
    </source>
</evidence>
<dbReference type="Gene3D" id="2.40.50.100">
    <property type="match status" value="1"/>
</dbReference>
<proteinExistence type="inferred from homology"/>
<feature type="domain" description="Multidrug resistance protein MdtA-like alpha-helical hairpin" evidence="12">
    <location>
        <begin position="144"/>
        <end position="206"/>
    </location>
</feature>
<protein>
    <submittedName>
        <fullName evidence="13">EmrA/EmrK family multidrug efflux transporter periplasmic adaptor subunit</fullName>
    </submittedName>
</protein>
<keyword evidence="9" id="KW-0175">Coiled coil</keyword>
<keyword evidence="6 11" id="KW-0812">Transmembrane</keyword>
<dbReference type="EMBL" id="PHHF01000035">
    <property type="protein sequence ID" value="PTD24292.1"/>
    <property type="molecule type" value="Genomic_DNA"/>
</dbReference>
<keyword evidence="8 11" id="KW-0472">Membrane</keyword>
<reference evidence="13 14" key="1">
    <citation type="submission" date="2017-11" db="EMBL/GenBank/DDBJ databases">
        <title>Sphingomonas oleivorans sp. nov., isolated from oil-contaminated soil.</title>
        <authorList>
            <person name="Wang L."/>
            <person name="Chen L."/>
        </authorList>
    </citation>
    <scope>NUCLEOTIDE SEQUENCE [LARGE SCALE GENOMIC DNA]</scope>
    <source>
        <strain evidence="13 14">K101</strain>
    </source>
</reference>
<evidence type="ECO:0000256" key="6">
    <source>
        <dbReference type="ARBA" id="ARBA00022692"/>
    </source>
</evidence>
<evidence type="ECO:0000256" key="5">
    <source>
        <dbReference type="ARBA" id="ARBA00022519"/>
    </source>
</evidence>
<evidence type="ECO:0000256" key="9">
    <source>
        <dbReference type="SAM" id="Coils"/>
    </source>
</evidence>
<feature type="coiled-coil region" evidence="9">
    <location>
        <begin position="99"/>
        <end position="163"/>
    </location>
</feature>
<dbReference type="GO" id="GO:0046677">
    <property type="term" value="P:response to antibiotic"/>
    <property type="evidence" value="ECO:0007669"/>
    <property type="project" value="UniProtKB-ARBA"/>
</dbReference>
<sequence>MAEADPQDLQAPRATGAAPSGGRPGLRKRLLTGLAAVVILAGVGYGVWYLLIGSRHATTDNAYVNAETAQITPLIAAQVIEVAVSDTQAVKRGDVLVRLDDSDARIAVAEAEAELARAQRQFGRTSASSEALAAQVRARQAEIERAQAELVSARAAFAKAQVDFDRRAKLAPSGAVSGDELTSATNALAAARANLETAQAGVAQANSTRIAAAGDLAANDAIIAGTTVSTNPDVRAAQAKLDKARLDLSRTVIRPPIDGIVTRRQVQLGQRVAAGTVVMMIVPVDQAYVDANFKEGQLKHVRIGQTAELTSDLYGDGVVYHGKVVGLAGGTGSSFALIPAQNATGNWIKVVQRLPVRIQLDPKELREHPLRVGLSMEVDVDISNR</sequence>
<evidence type="ECO:0000256" key="4">
    <source>
        <dbReference type="ARBA" id="ARBA00022475"/>
    </source>
</evidence>
<keyword evidence="7 11" id="KW-1133">Transmembrane helix</keyword>
<comment type="caution">
    <text evidence="13">The sequence shown here is derived from an EMBL/GenBank/DDBJ whole genome shotgun (WGS) entry which is preliminary data.</text>
</comment>
<dbReference type="PANTHER" id="PTHR30386:SF19">
    <property type="entry name" value="MULTIDRUG EXPORT PROTEIN EMRA-RELATED"/>
    <property type="match status" value="1"/>
</dbReference>
<dbReference type="RefSeq" id="WP_107394656.1">
    <property type="nucleotide sequence ID" value="NZ_PHHF01000035.1"/>
</dbReference>
<evidence type="ECO:0000256" key="7">
    <source>
        <dbReference type="ARBA" id="ARBA00022989"/>
    </source>
</evidence>
<feature type="transmembrane region" description="Helical" evidence="11">
    <location>
        <begin position="30"/>
        <end position="51"/>
    </location>
</feature>
<keyword evidence="14" id="KW-1185">Reference proteome</keyword>
<evidence type="ECO:0000259" key="12">
    <source>
        <dbReference type="Pfam" id="PF25876"/>
    </source>
</evidence>
<dbReference type="PANTHER" id="PTHR30386">
    <property type="entry name" value="MEMBRANE FUSION SUBUNIT OF EMRAB-TOLC MULTIDRUG EFFLUX PUMP"/>
    <property type="match status" value="1"/>
</dbReference>
<organism evidence="13 14">
    <name type="scientific">Edaphosphingomonas fennica</name>
    <dbReference type="NCBI Taxonomy" id="114404"/>
    <lineage>
        <taxon>Bacteria</taxon>
        <taxon>Pseudomonadati</taxon>
        <taxon>Pseudomonadota</taxon>
        <taxon>Alphaproteobacteria</taxon>
        <taxon>Sphingomonadales</taxon>
        <taxon>Rhizorhabdaceae</taxon>
        <taxon>Edaphosphingomonas</taxon>
    </lineage>
</organism>
<comment type="subcellular location">
    <subcellularLocation>
        <location evidence="1">Cell inner membrane</location>
        <topology evidence="1">Single-pass membrane protein</topology>
    </subcellularLocation>
</comment>
<evidence type="ECO:0000313" key="13">
    <source>
        <dbReference type="EMBL" id="PTD24292.1"/>
    </source>
</evidence>
<name>A0A2T4I4F7_9SPHN</name>
<keyword evidence="4" id="KW-1003">Cell membrane</keyword>
<accession>A0A2T4I4F7</accession>
<dbReference type="SUPFAM" id="SSF111369">
    <property type="entry name" value="HlyD-like secretion proteins"/>
    <property type="match status" value="2"/>
</dbReference>
<dbReference type="GO" id="GO:0015721">
    <property type="term" value="P:bile acid and bile salt transport"/>
    <property type="evidence" value="ECO:0007669"/>
    <property type="project" value="UniProtKB-ARBA"/>
</dbReference>
<dbReference type="Gene3D" id="2.40.30.170">
    <property type="match status" value="1"/>
</dbReference>
<keyword evidence="3" id="KW-0813">Transport</keyword>
<dbReference type="GO" id="GO:1990961">
    <property type="term" value="P:xenobiotic detoxification by transmembrane export across the plasma membrane"/>
    <property type="evidence" value="ECO:0007669"/>
    <property type="project" value="UniProtKB-ARBA"/>
</dbReference>
<dbReference type="Proteomes" id="UP000241206">
    <property type="component" value="Unassembled WGS sequence"/>
</dbReference>
<feature type="region of interest" description="Disordered" evidence="10">
    <location>
        <begin position="1"/>
        <end position="23"/>
    </location>
</feature>
<evidence type="ECO:0000256" key="2">
    <source>
        <dbReference type="ARBA" id="ARBA00009477"/>
    </source>
</evidence>
<evidence type="ECO:0000256" key="1">
    <source>
        <dbReference type="ARBA" id="ARBA00004377"/>
    </source>
</evidence>
<dbReference type="GO" id="GO:0005886">
    <property type="term" value="C:plasma membrane"/>
    <property type="evidence" value="ECO:0007669"/>
    <property type="project" value="UniProtKB-SubCell"/>
</dbReference>
<evidence type="ECO:0000313" key="14">
    <source>
        <dbReference type="Proteomes" id="UP000241206"/>
    </source>
</evidence>
<evidence type="ECO:0000256" key="3">
    <source>
        <dbReference type="ARBA" id="ARBA00022448"/>
    </source>
</evidence>
<dbReference type="InterPro" id="IPR058624">
    <property type="entry name" value="MdtA-like_HH"/>
</dbReference>
<dbReference type="PRINTS" id="PR01490">
    <property type="entry name" value="RTXTOXIND"/>
</dbReference>
<comment type="similarity">
    <text evidence="2">Belongs to the membrane fusion protein (MFP) (TC 8.A.1) family.</text>
</comment>
<dbReference type="FunFam" id="2.40.30.170:FF:000003">
    <property type="entry name" value="Multidrug resistance protein A"/>
    <property type="match status" value="1"/>
</dbReference>
<evidence type="ECO:0000256" key="11">
    <source>
        <dbReference type="SAM" id="Phobius"/>
    </source>
</evidence>
<dbReference type="Pfam" id="PF25876">
    <property type="entry name" value="HH_MFP_RND"/>
    <property type="match status" value="1"/>
</dbReference>
<evidence type="ECO:0000256" key="10">
    <source>
        <dbReference type="SAM" id="MobiDB-lite"/>
    </source>
</evidence>
<gene>
    <name evidence="13" type="ORF">CV103_08480</name>
</gene>
<keyword evidence="5" id="KW-0997">Cell inner membrane</keyword>